<comment type="caution">
    <text evidence="1">The sequence shown here is derived from an EMBL/GenBank/DDBJ whole genome shotgun (WGS) entry which is preliminary data.</text>
</comment>
<name>A0A8J6PYV6_9HYPH</name>
<keyword evidence="2" id="KW-1185">Reference proteome</keyword>
<accession>A0A8J6PYV6</accession>
<dbReference type="InterPro" id="IPR009843">
    <property type="entry name" value="DUF1403"/>
</dbReference>
<dbReference type="EMBL" id="JACVVX010000008">
    <property type="protein sequence ID" value="MBD0416897.1"/>
    <property type="molecule type" value="Genomic_DNA"/>
</dbReference>
<dbReference type="Proteomes" id="UP000643405">
    <property type="component" value="Unassembled WGS sequence"/>
</dbReference>
<sequence length="350" mass="38083">MQDYRAFCFADRLCGLVNKMWHKPLAWLILSCMDDITSVTERASLWSPRLPVWAQARGGDRNEADAAFAAGIAVKSLDDLVRAAPPWIGCWRSRQALKSAATAVRLSGRKEDEHALRDAALLTAAGDDPGPAGNTFLAIERLVAKREPLTPAFLAELAKRLSLRWDEPLAATVIDRTNEALQSGRAVPFAAADLVTAICSERADVETLAWGLADWLIATRLKWQKSVPLLLAERYGPAFKASGGRERVRPGEPGFPRAVCLALVDSADAGLLSAAEIQRRADRLLEVAPKLRTKGAEAVVRKLLDEDAVAASASGANLSRWASTRLFERLESFGAVRELSGRSSFRIFGL</sequence>
<dbReference type="AlphaFoldDB" id="A0A8J6PYV6"/>
<evidence type="ECO:0000313" key="2">
    <source>
        <dbReference type="Proteomes" id="UP000643405"/>
    </source>
</evidence>
<protein>
    <submittedName>
        <fullName evidence="1">DUF1403 family protein</fullName>
    </submittedName>
</protein>
<gene>
    <name evidence="1" type="ORF">ICI42_19790</name>
</gene>
<reference evidence="1" key="1">
    <citation type="submission" date="2020-09" db="EMBL/GenBank/DDBJ databases">
        <title>Genome seq and assembly of Tianweitania sp.</title>
        <authorList>
            <person name="Chhetri G."/>
        </authorList>
    </citation>
    <scope>NUCLEOTIDE SEQUENCE</scope>
    <source>
        <strain evidence="1">Rool2</strain>
    </source>
</reference>
<dbReference type="Pfam" id="PF07183">
    <property type="entry name" value="DUF1403"/>
    <property type="match status" value="1"/>
</dbReference>
<proteinExistence type="predicted"/>
<evidence type="ECO:0000313" key="1">
    <source>
        <dbReference type="EMBL" id="MBD0416897.1"/>
    </source>
</evidence>
<organism evidence="1 2">
    <name type="scientific">Oryzicola mucosus</name>
    <dbReference type="NCBI Taxonomy" id="2767425"/>
    <lineage>
        <taxon>Bacteria</taxon>
        <taxon>Pseudomonadati</taxon>
        <taxon>Pseudomonadota</taxon>
        <taxon>Alphaproteobacteria</taxon>
        <taxon>Hyphomicrobiales</taxon>
        <taxon>Phyllobacteriaceae</taxon>
        <taxon>Oryzicola</taxon>
    </lineage>
</organism>